<keyword evidence="2" id="KW-0732">Signal</keyword>
<dbReference type="SUPFAM" id="SSF82171">
    <property type="entry name" value="DPP6 N-terminal domain-like"/>
    <property type="match status" value="1"/>
</dbReference>
<evidence type="ECO:0000259" key="3">
    <source>
        <dbReference type="Pfam" id="PF12768"/>
    </source>
</evidence>
<dbReference type="Pfam" id="PF20842">
    <property type="entry name" value="Rax2_2"/>
    <property type="match status" value="1"/>
</dbReference>
<feature type="signal peptide" evidence="2">
    <location>
        <begin position="1"/>
        <end position="30"/>
    </location>
</feature>
<accession>A0A2T7A423</accession>
<protein>
    <submittedName>
        <fullName evidence="6">Cortical protein marker for cell polarity-domain-containing protein</fullName>
    </submittedName>
</protein>
<evidence type="ECO:0000259" key="5">
    <source>
        <dbReference type="Pfam" id="PF20843"/>
    </source>
</evidence>
<dbReference type="PANTHER" id="PTHR31778">
    <property type="entry name" value="BUD SITE SELECTION PROTEIN RAX2"/>
    <property type="match status" value="1"/>
</dbReference>
<keyword evidence="1" id="KW-0812">Transmembrane</keyword>
<evidence type="ECO:0000313" key="7">
    <source>
        <dbReference type="Proteomes" id="UP000244722"/>
    </source>
</evidence>
<keyword evidence="7" id="KW-1185">Reference proteome</keyword>
<dbReference type="Pfam" id="PF12768">
    <property type="entry name" value="Rax2"/>
    <property type="match status" value="1"/>
</dbReference>
<dbReference type="InterPro" id="IPR048265">
    <property type="entry name" value="Rax2-like_third"/>
</dbReference>
<dbReference type="GO" id="GO:1902929">
    <property type="term" value="C:plasma membrane of growing cell tip"/>
    <property type="evidence" value="ECO:0007669"/>
    <property type="project" value="TreeGrafter"/>
</dbReference>
<evidence type="ECO:0000313" key="6">
    <source>
        <dbReference type="EMBL" id="PUU82497.1"/>
    </source>
</evidence>
<dbReference type="EMBL" id="NESQ01000026">
    <property type="protein sequence ID" value="PUU82497.1"/>
    <property type="molecule type" value="Genomic_DNA"/>
</dbReference>
<dbReference type="SUPFAM" id="SSF69322">
    <property type="entry name" value="Tricorn protease domain 2"/>
    <property type="match status" value="1"/>
</dbReference>
<organism evidence="6 7">
    <name type="scientific">Tuber borchii</name>
    <name type="common">White truffle</name>
    <dbReference type="NCBI Taxonomy" id="42251"/>
    <lineage>
        <taxon>Eukaryota</taxon>
        <taxon>Fungi</taxon>
        <taxon>Dikarya</taxon>
        <taxon>Ascomycota</taxon>
        <taxon>Pezizomycotina</taxon>
        <taxon>Pezizomycetes</taxon>
        <taxon>Pezizales</taxon>
        <taxon>Tuberaceae</taxon>
        <taxon>Tuber</taxon>
    </lineage>
</organism>
<feature type="domain" description="Rax2-like third" evidence="5">
    <location>
        <begin position="385"/>
        <end position="544"/>
    </location>
</feature>
<dbReference type="OrthoDB" id="2503993at2759"/>
<evidence type="ECO:0000256" key="1">
    <source>
        <dbReference type="SAM" id="Phobius"/>
    </source>
</evidence>
<feature type="domain" description="Rax2-like second" evidence="4">
    <location>
        <begin position="233"/>
        <end position="374"/>
    </location>
</feature>
<dbReference type="Proteomes" id="UP000244722">
    <property type="component" value="Unassembled WGS sequence"/>
</dbReference>
<gene>
    <name evidence="6" type="ORF">B9Z19DRAFT_1120530</name>
</gene>
<feature type="chain" id="PRO_5015413474" evidence="2">
    <location>
        <begin position="31"/>
        <end position="1253"/>
    </location>
</feature>
<name>A0A2T7A423_TUBBO</name>
<reference evidence="6 7" key="1">
    <citation type="submission" date="2017-04" db="EMBL/GenBank/DDBJ databases">
        <title>Draft genome sequence of Tuber borchii Vittad., a whitish edible truffle.</title>
        <authorList>
            <consortium name="DOE Joint Genome Institute"/>
            <person name="Murat C."/>
            <person name="Kuo A."/>
            <person name="Barry K.W."/>
            <person name="Clum A."/>
            <person name="Dockter R.B."/>
            <person name="Fauchery L."/>
            <person name="Iotti M."/>
            <person name="Kohler A."/>
            <person name="Labutti K."/>
            <person name="Lindquist E.A."/>
            <person name="Lipzen A."/>
            <person name="Ohm R.A."/>
            <person name="Wang M."/>
            <person name="Grigoriev I.V."/>
            <person name="Zambonelli A."/>
            <person name="Martin F.M."/>
        </authorList>
    </citation>
    <scope>NUCLEOTIDE SEQUENCE [LARGE SCALE GENOMIC DNA]</scope>
    <source>
        <strain evidence="6 7">Tbo3840</strain>
    </source>
</reference>
<evidence type="ECO:0000256" key="2">
    <source>
        <dbReference type="SAM" id="SignalP"/>
    </source>
</evidence>
<evidence type="ECO:0000259" key="4">
    <source>
        <dbReference type="Pfam" id="PF20842"/>
    </source>
</evidence>
<sequence length="1253" mass="133069">MRSPSLLAPTSWLSRRLWGILSLSAVLASALNVTAVSQPSFNLDGLGQVALAGDFNAISIYEFSGQTEAPSLSNGSQSLLSQLPNGIFAPLASADNAILALCVHQLKDGTVKGIFVGGNFTSLGNVPVRGLALFNPQDGNVTALDGLNGKVQALLCDKETNTVYVGGDFVGAGSSNSSNNAIAWVDGPGWTDLPFNGFDQPVKTITKSPNNTIVFGGTFNNLVNASSPRVRYAQTINLVSADVTAEQTTTLSGFNDPAAIVCTIGKEKQWLLRDGQRGSWTANFKLSFRPTKLRLRNANFQGRGTKVFRFTAFPMNGIMNLTYTDPATNTSANCDAWCPLSATAEFQDFFFVNEVGMNSIRLDILEFYGAGGGLAGIELFQDDIYSFAVPDLNEPSCGSVPAKSNSTFIGPWFKTQGLQADSEYLSTNLTPAQSQSGTVSVVFEPHIQQSGEYVVLMYTPGCRQDASCSARGQVNVTGTYTKTGGSQSAPPYYQTNDFDKYDTVYRGWVDAVDDTFRPMVTLTPAAGQTAPIVNIVAQKVQFQMLSNSTRNGTSEDGSDSSSLELNGLYEFDPKQTDAPKASDVAKSVISTAGSRLRTGAKVKAVVSKDDTIYVAGEFSAKDGSFQHIFTIGPSGVTPVAKGGLDAPVNSLLLQGDLLYVGGQFQNTNSSPTTGLGFVASYNTKTKEWSGLGAGVDGRVRELVYISLNLTRGTRDGIAVSGDFTTIKADSANTSAMNVEGFAVWIPSEKQWLERMSNESISLEGTLSGSTNVPNGSILYSGSMASQTDAAPGAVSLRSKNGLDVQAFPIQLVGNQGAPANRKRTVVPSDFTGVVTGVFYLNNGKNYTILGGHFSAQGNDGTINNVAIIDNKSTNNSVIGIGSSLDASSLVFSMLIIDQFLFIGGSITGKVGDNVVGGVAMWDMSTMSFVGNEQPVGLQGVNGVEVHAITRRPNNKKEVYVAGKFDQAGSLPCPALCIYDHDAKQWEASTLDVSGQINTLYWADVNTLLVGGDMNINNTATYLAIYDARSRDWRAFEGDITNIPGPVTSIAVNANTINSIFISGTNANGGATYVMKLKSGKFQALTGLGDNTVIRNIQVLELQGGSNSNDFLDDNQVLLVMGSLNLPNFGNASAATFDGASWKPLFLTTTADNQPGTIVSLFSQKQQKFSSGGKKLAKGFVILISLAIALGLVFLLVCLGVLASYIRRRREGYVPMPTTPSPRGQSPDIQERLRPEHLFSNIGQNSGRNGAPVI</sequence>
<dbReference type="InterPro" id="IPR048266">
    <property type="entry name" value="Rax2-like_second"/>
</dbReference>
<dbReference type="InterPro" id="IPR024982">
    <property type="entry name" value="Rax2-like_C"/>
</dbReference>
<comment type="caution">
    <text evidence="6">The sequence shown here is derived from an EMBL/GenBank/DDBJ whole genome shotgun (WGS) entry which is preliminary data.</text>
</comment>
<dbReference type="PANTHER" id="PTHR31778:SF2">
    <property type="entry name" value="BUD SITE SELECTION PROTEIN RAX2"/>
    <property type="match status" value="1"/>
</dbReference>
<keyword evidence="1" id="KW-0472">Membrane</keyword>
<keyword evidence="1" id="KW-1133">Transmembrane helix</keyword>
<feature type="domain" description="Rax2-like C-terminal" evidence="3">
    <location>
        <begin position="920"/>
        <end position="1170"/>
    </location>
</feature>
<dbReference type="AlphaFoldDB" id="A0A2T7A423"/>
<feature type="transmembrane region" description="Helical" evidence="1">
    <location>
        <begin position="1179"/>
        <end position="1205"/>
    </location>
</feature>
<proteinExistence type="predicted"/>
<dbReference type="Pfam" id="PF20843">
    <property type="entry name" value="Rax2_3"/>
    <property type="match status" value="1"/>
</dbReference>
<dbReference type="STRING" id="42251.A0A2T7A423"/>